<feature type="region of interest" description="Disordered" evidence="1">
    <location>
        <begin position="228"/>
        <end position="256"/>
    </location>
</feature>
<reference evidence="3" key="2">
    <citation type="submission" date="2014-06" db="EMBL/GenBank/DDBJ databases">
        <title>The complete genome of Blastobotrys (Arxula) adeninivorans LS3 - a yeast of biotechnological interest.</title>
        <authorList>
            <person name="Kunze G."/>
            <person name="Gaillardin C."/>
            <person name="Czernicka M."/>
            <person name="Durrens P."/>
            <person name="Martin T."/>
            <person name="Boer E."/>
            <person name="Gabaldon T."/>
            <person name="Cruz J."/>
            <person name="Talla E."/>
            <person name="Marck C."/>
            <person name="Goffeau A."/>
            <person name="Barbe V."/>
            <person name="Baret P."/>
            <person name="Baronian K."/>
            <person name="Beier S."/>
            <person name="Bleykasten C."/>
            <person name="Bode R."/>
            <person name="Casaregola S."/>
            <person name="Despons L."/>
            <person name="Fairhead C."/>
            <person name="Giersberg M."/>
            <person name="Gierski P."/>
            <person name="Hahnel U."/>
            <person name="Hartmann A."/>
            <person name="Jankowska D."/>
            <person name="Jubin C."/>
            <person name="Jung P."/>
            <person name="Lafontaine I."/>
            <person name="Leh-Louis V."/>
            <person name="Lemaire M."/>
            <person name="Marcet-Houben M."/>
            <person name="Mascher M."/>
            <person name="Morel G."/>
            <person name="Richard G.-F."/>
            <person name="Riechen J."/>
            <person name="Sacerdot C."/>
            <person name="Sarkar A."/>
            <person name="Savel G."/>
            <person name="Schacherer J."/>
            <person name="Sherman D."/>
            <person name="Straub M.-L."/>
            <person name="Stein N."/>
            <person name="Thierry A."/>
            <person name="Trautwein-Schult A."/>
            <person name="Westhof E."/>
            <person name="Worch S."/>
            <person name="Dujon B."/>
            <person name="Souciet J.-L."/>
            <person name="Wincker P."/>
            <person name="Scholz U."/>
            <person name="Neuveglise N."/>
        </authorList>
    </citation>
    <scope>NUCLEOTIDE SEQUENCE</scope>
    <source>
        <strain evidence="3">LS3</strain>
    </source>
</reference>
<feature type="signal peptide" evidence="2">
    <location>
        <begin position="1"/>
        <end position="17"/>
    </location>
</feature>
<evidence type="ECO:0000256" key="2">
    <source>
        <dbReference type="SAM" id="SignalP"/>
    </source>
</evidence>
<proteinExistence type="predicted"/>
<dbReference type="EMBL" id="HG937692">
    <property type="protein sequence ID" value="CDP36763.1"/>
    <property type="molecule type" value="Genomic_DNA"/>
</dbReference>
<gene>
    <name evidence="3" type="ORF">GNLVRS02_ARAD1B20394g</name>
</gene>
<feature type="chain" id="PRO_5001588000" evidence="2">
    <location>
        <begin position="18"/>
        <end position="275"/>
    </location>
</feature>
<organism evidence="3">
    <name type="scientific">Blastobotrys adeninivorans</name>
    <name type="common">Yeast</name>
    <name type="synonym">Arxula adeninivorans</name>
    <dbReference type="NCBI Taxonomy" id="409370"/>
    <lineage>
        <taxon>Eukaryota</taxon>
        <taxon>Fungi</taxon>
        <taxon>Dikarya</taxon>
        <taxon>Ascomycota</taxon>
        <taxon>Saccharomycotina</taxon>
        <taxon>Dipodascomycetes</taxon>
        <taxon>Dipodascales</taxon>
        <taxon>Trichomonascaceae</taxon>
        <taxon>Blastobotrys</taxon>
    </lineage>
</organism>
<reference evidence="3" key="1">
    <citation type="submission" date="2014-02" db="EMBL/GenBank/DDBJ databases">
        <authorList>
            <person name="Genoscope - CEA"/>
        </authorList>
    </citation>
    <scope>NUCLEOTIDE SEQUENCE</scope>
    <source>
        <strain evidence="3">LS3</strain>
    </source>
</reference>
<feature type="compositionally biased region" description="Low complexity" evidence="1">
    <location>
        <begin position="228"/>
        <end position="246"/>
    </location>
</feature>
<name>A0A060T748_BLAAD</name>
<protein>
    <submittedName>
        <fullName evidence="3">ARAD1B20394p</fullName>
    </submittedName>
</protein>
<accession>A0A060T748</accession>
<evidence type="ECO:0000256" key="1">
    <source>
        <dbReference type="SAM" id="MobiDB-lite"/>
    </source>
</evidence>
<feature type="region of interest" description="Disordered" evidence="1">
    <location>
        <begin position="161"/>
        <end position="181"/>
    </location>
</feature>
<evidence type="ECO:0000313" key="3">
    <source>
        <dbReference type="EMBL" id="CDP36763.1"/>
    </source>
</evidence>
<sequence length="275" mass="28066">MNLLALTLTLYATAVAAQSMTFSLIDDSGNNLGAATVKAGGDNGRPPQAPHPVGLLADQPVFTVYYEDDGALACSNFLSPYNGVTWVNNMLWVSGGASDKGFSNDGGFLSYNGLTKFYLTDSQYGKVVSKVTTFQANSSVTPVRLQISSIGGNTSTTGTGTTVSATLIPPAPITNTTTPGPTVTATVIPPAPISNTTQTFTFTNTTITVCPTCPGTTLTHTQCPTCPPGQTGSQTGSQTGTQTGTQSPPPPSQGAGVVHGVSGVMAVIVGLFHLL</sequence>
<keyword evidence="2" id="KW-0732">Signal</keyword>
<dbReference type="AlphaFoldDB" id="A0A060T748"/>